<gene>
    <name evidence="3" type="ORF">BTN49_2291</name>
</gene>
<dbReference type="AlphaFoldDB" id="A0A2A5T1V2"/>
<evidence type="ECO:0000313" key="3">
    <source>
        <dbReference type="EMBL" id="PCS22098.1"/>
    </source>
</evidence>
<dbReference type="PANTHER" id="PTHR36172">
    <property type="match status" value="1"/>
</dbReference>
<dbReference type="EMBL" id="NBYY01000026">
    <property type="protein sequence ID" value="PCS22098.1"/>
    <property type="molecule type" value="Genomic_DNA"/>
</dbReference>
<name>A0A2A5T1V2_9GAMM</name>
<accession>A0A2A5T1V2</accession>
<keyword evidence="3" id="KW-0614">Plasmid</keyword>
<geneLocation type="plasmid" evidence="4">
    <name>pmj3</name>
</geneLocation>
<dbReference type="Pfam" id="PF07282">
    <property type="entry name" value="Cas12f1-like_TNB"/>
    <property type="match status" value="1"/>
</dbReference>
<keyword evidence="1" id="KW-0238">DNA-binding</keyword>
<reference evidence="4" key="1">
    <citation type="submission" date="2017-04" db="EMBL/GenBank/DDBJ databases">
        <title>Genome evolution of the luminous symbionts of deep sea anglerfish.</title>
        <authorList>
            <person name="Hendry T.A."/>
        </authorList>
    </citation>
    <scope>NUCLEOTIDE SEQUENCE [LARGE SCALE GENOMIC DNA]</scope>
    <source>
        <plasmid evidence="4">pmj3</plasmid>
    </source>
</reference>
<evidence type="ECO:0000256" key="1">
    <source>
        <dbReference type="ARBA" id="ARBA00023125"/>
    </source>
</evidence>
<comment type="caution">
    <text evidence="3">The sequence shown here is derived from an EMBL/GenBank/DDBJ whole genome shotgun (WGS) entry which is preliminary data.</text>
</comment>
<organism evidence="3 4">
    <name type="scientific">Candidatus Enterovibrio escicola</name>
    <dbReference type="NCBI Taxonomy" id="1927127"/>
    <lineage>
        <taxon>Bacteria</taxon>
        <taxon>Pseudomonadati</taxon>
        <taxon>Pseudomonadota</taxon>
        <taxon>Gammaproteobacteria</taxon>
        <taxon>Vibrionales</taxon>
        <taxon>Vibrionaceae</taxon>
        <taxon>Enterovibrio</taxon>
    </lineage>
</organism>
<dbReference type="PANTHER" id="PTHR36172:SF1">
    <property type="entry name" value="RESOLVASE-RELATED"/>
    <property type="match status" value="1"/>
</dbReference>
<proteinExistence type="predicted"/>
<protein>
    <submittedName>
        <fullName evidence="3">ISSoc2, transposase</fullName>
    </submittedName>
</protein>
<sequence length="479" mass="55133">MLSTLKDKDCKPFWNQQCSVTQSTLWLPQKTDPQGLVSSLSNGLSNYHVAEARSWMTRIIPLNHSTLLKLSVLLPCSAIATMKNDPMKGAKVITSKKIRFYPENEAAYFDALALYRRSYNLAVERFRNDNYKDENGKFINMRPEIKMQVEQEQKKYGRAYNSLVSDNGTLAATTTFNAVCRKNKKLKGAKSGFSKISFKSRKSSKHSFSIDRLPKGLNPCIQALGHIHLTKSVPSEAIGKRCIITCDKGRWFIQVQQHIELNTEIQGEVRCVGVDQGIRTFATCFSDNDALIVGDNFAKERLFPLMKRVDRLIWQKQKVLNTQEGVKFIDMPQWARDRIVHFDRNINRLKCKKDDLILDLHNRLSHELISKYDVIFLATSKMRGMVTRKDNKIRSIRRDTCRQMLDLNHYGFKLRLNWYAKKLGKKVVECNEAYTSKTRSWDGSIDEKLGTSKIIKGNGFIVERDINGARNILLKHLTR</sequence>
<keyword evidence="4" id="KW-1185">Reference proteome</keyword>
<evidence type="ECO:0000259" key="2">
    <source>
        <dbReference type="Pfam" id="PF07282"/>
    </source>
</evidence>
<dbReference type="InterPro" id="IPR010095">
    <property type="entry name" value="Cas12f1-like_TNB"/>
</dbReference>
<dbReference type="GO" id="GO:0003677">
    <property type="term" value="F:DNA binding"/>
    <property type="evidence" value="ECO:0007669"/>
    <property type="project" value="UniProtKB-KW"/>
</dbReference>
<feature type="domain" description="Cas12f1-like TNB" evidence="2">
    <location>
        <begin position="409"/>
        <end position="472"/>
    </location>
</feature>
<dbReference type="InterPro" id="IPR051491">
    <property type="entry name" value="Recombinase/Transposase-rel"/>
</dbReference>
<evidence type="ECO:0000313" key="4">
    <source>
        <dbReference type="Proteomes" id="UP000219020"/>
    </source>
</evidence>
<dbReference type="Proteomes" id="UP000219020">
    <property type="component" value="Plasmid pMJ3"/>
</dbReference>